<feature type="region of interest" description="Disordered" evidence="1">
    <location>
        <begin position="99"/>
        <end position="228"/>
    </location>
</feature>
<evidence type="ECO:0000313" key="2">
    <source>
        <dbReference type="EMBL" id="KAB5594334.1"/>
    </source>
</evidence>
<feature type="compositionally biased region" description="Pro residues" evidence="1">
    <location>
        <begin position="109"/>
        <end position="121"/>
    </location>
</feature>
<name>A0A5N5QRK1_9AGAM</name>
<dbReference type="EMBL" id="SSOP01000022">
    <property type="protein sequence ID" value="KAB5594334.1"/>
    <property type="molecule type" value="Genomic_DNA"/>
</dbReference>
<feature type="compositionally biased region" description="Polar residues" evidence="1">
    <location>
        <begin position="124"/>
        <end position="142"/>
    </location>
</feature>
<accession>A0A5N5QRK1</accession>
<reference evidence="2 3" key="1">
    <citation type="journal article" date="2019" name="Fungal Biol. Biotechnol.">
        <title>Draft genome sequence of fastidious pathogen Ceratobasidium theobromae, which causes vascular-streak dieback in Theobroma cacao.</title>
        <authorList>
            <person name="Ali S.S."/>
            <person name="Asman A."/>
            <person name="Shao J."/>
            <person name="Firmansyah A.P."/>
            <person name="Susilo A.W."/>
            <person name="Rosmana A."/>
            <person name="McMahon P."/>
            <person name="Junaid M."/>
            <person name="Guest D."/>
            <person name="Kheng T.Y."/>
            <person name="Meinhardt L.W."/>
            <person name="Bailey B.A."/>
        </authorList>
    </citation>
    <scope>NUCLEOTIDE SEQUENCE [LARGE SCALE GENOMIC DNA]</scope>
    <source>
        <strain evidence="2 3">CT2</strain>
    </source>
</reference>
<keyword evidence="3" id="KW-1185">Reference proteome</keyword>
<evidence type="ECO:0000313" key="3">
    <source>
        <dbReference type="Proteomes" id="UP000383932"/>
    </source>
</evidence>
<proteinExistence type="predicted"/>
<feature type="compositionally biased region" description="Basic residues" evidence="1">
    <location>
        <begin position="148"/>
        <end position="157"/>
    </location>
</feature>
<comment type="caution">
    <text evidence="2">The sequence shown here is derived from an EMBL/GenBank/DDBJ whole genome shotgun (WGS) entry which is preliminary data.</text>
</comment>
<organism evidence="2 3">
    <name type="scientific">Ceratobasidium theobromae</name>
    <dbReference type="NCBI Taxonomy" id="1582974"/>
    <lineage>
        <taxon>Eukaryota</taxon>
        <taxon>Fungi</taxon>
        <taxon>Dikarya</taxon>
        <taxon>Basidiomycota</taxon>
        <taxon>Agaricomycotina</taxon>
        <taxon>Agaricomycetes</taxon>
        <taxon>Cantharellales</taxon>
        <taxon>Ceratobasidiaceae</taxon>
        <taxon>Ceratobasidium</taxon>
    </lineage>
</organism>
<sequence>MPHFSHIGYVPSGDVHLPDCFFHMLGPPSVVGCICNPLAAAQLEKTLEEDLMAAIAAIPLEVSQPAPVLEDPKAIEYIVIPDSPELVASCPTFSPNPYPTPISLFDSTPSPPSNPTTPPTPYSLKSSPQYTPELTSSPQIPSSVGPARRPRQTRRSRRAYDQEGFTIIMVSPEEAARPAGQRRAGKAANSPNRRKTSSTPEKPVKPSTPKKRMTKEKAAPAIEPSFKPCNLGARRQQVVPLDLPAEPAPVFPLLPPSTLTHIPEFDRLLMNPVSSPFQMGQWTAIY</sequence>
<dbReference type="AlphaFoldDB" id="A0A5N5QRK1"/>
<gene>
    <name evidence="2" type="ORF">CTheo_2264</name>
</gene>
<protein>
    <submittedName>
        <fullName evidence="2">Uncharacterized protein</fullName>
    </submittedName>
</protein>
<evidence type="ECO:0000256" key="1">
    <source>
        <dbReference type="SAM" id="MobiDB-lite"/>
    </source>
</evidence>
<dbReference type="Proteomes" id="UP000383932">
    <property type="component" value="Unassembled WGS sequence"/>
</dbReference>